<dbReference type="PANTHER" id="PTHR30563">
    <property type="entry name" value="DNA RECOMBINATION PROTEIN RMUC"/>
    <property type="match status" value="1"/>
</dbReference>
<keyword evidence="6" id="KW-0812">Transmembrane</keyword>
<name>A0A7G5XFQ5_9BACT</name>
<dbReference type="GO" id="GO:0006310">
    <property type="term" value="P:DNA recombination"/>
    <property type="evidence" value="ECO:0007669"/>
    <property type="project" value="UniProtKB-KW"/>
</dbReference>
<gene>
    <name evidence="7" type="primary">rmuC</name>
    <name evidence="7" type="ORF">H4075_19935</name>
</gene>
<evidence type="ECO:0000313" key="8">
    <source>
        <dbReference type="Proteomes" id="UP000515344"/>
    </source>
</evidence>
<proteinExistence type="inferred from homology"/>
<comment type="similarity">
    <text evidence="2">Belongs to the RmuC family.</text>
</comment>
<evidence type="ECO:0000256" key="3">
    <source>
        <dbReference type="ARBA" id="ARBA00023054"/>
    </source>
</evidence>
<dbReference type="Pfam" id="PF02646">
    <property type="entry name" value="RmuC"/>
    <property type="match status" value="1"/>
</dbReference>
<evidence type="ECO:0000256" key="5">
    <source>
        <dbReference type="SAM" id="Coils"/>
    </source>
</evidence>
<keyword evidence="6" id="KW-0472">Membrane</keyword>
<dbReference type="RefSeq" id="WP_182802570.1">
    <property type="nucleotide sequence ID" value="NZ_CP060007.1"/>
</dbReference>
<keyword evidence="4" id="KW-0233">DNA recombination</keyword>
<evidence type="ECO:0000256" key="4">
    <source>
        <dbReference type="ARBA" id="ARBA00023172"/>
    </source>
</evidence>
<evidence type="ECO:0000313" key="7">
    <source>
        <dbReference type="EMBL" id="QNA44308.1"/>
    </source>
</evidence>
<dbReference type="InterPro" id="IPR003798">
    <property type="entry name" value="DNA_recombination_RmuC"/>
</dbReference>
<sequence length="466" mass="52621">MTTSMLYIILSLISLVVGVLIGWFISQSKAGKSVALLTEKCRQLESSNNELYQLNQKLSIEKEDYFGRFQSIAGKVSVLEEEQNRAQQMQLDYQAALNQLAAMKEQLNAANEKLLTQKADLEKLSDTFRFEFKNLAQGILDEKTQKFTEANEKNMKAILDPLKTEIGDFKQKVEETYDRESKERFSLGREVQKLVESSQLVSEQAHNLSTALKGNKKLQGNWGEMILETILENSGLIKGQHFQVQDFIRDAAGAIIKDENGRGLQPDVTIYYPDERKVIIDSKVSLIAYEASVSADLPEDAAKMMDEHVRAIKGHVDGLSKKNYPKYAKTLDYVLMFVPIEPAFLEAVKSDQTLWKYAYDKGIILVSPTNLLAILKIVEEMWKVDKQTKNAEAIAEQAGAIYEKFVGFLHNFKSVGDSLGAAQRTYEDAYKQLATGKGNFSRQVERLKDMGAKTVKHIPTDFLLEE</sequence>
<feature type="coiled-coil region" evidence="5">
    <location>
        <begin position="41"/>
        <end position="127"/>
    </location>
</feature>
<keyword evidence="6" id="KW-1133">Transmembrane helix</keyword>
<dbReference type="KEGG" id="lacs:H4075_19935"/>
<reference evidence="8" key="1">
    <citation type="submission" date="2020-08" db="EMBL/GenBank/DDBJ databases">
        <title>Lacibacter sp. S13-6-6 genome sequencing.</title>
        <authorList>
            <person name="Jin L."/>
        </authorList>
    </citation>
    <scope>NUCLEOTIDE SEQUENCE [LARGE SCALE GENOMIC DNA]</scope>
    <source>
        <strain evidence="8">S13-6-6</strain>
    </source>
</reference>
<accession>A0A7G5XFQ5</accession>
<dbReference type="EMBL" id="CP060007">
    <property type="protein sequence ID" value="QNA44308.1"/>
    <property type="molecule type" value="Genomic_DNA"/>
</dbReference>
<dbReference type="Proteomes" id="UP000515344">
    <property type="component" value="Chromosome"/>
</dbReference>
<protein>
    <submittedName>
        <fullName evidence="7">DNA recombination protein RmuC</fullName>
    </submittedName>
</protein>
<comment type="function">
    <text evidence="1">Involved in DNA recombination.</text>
</comment>
<keyword evidence="8" id="KW-1185">Reference proteome</keyword>
<evidence type="ECO:0000256" key="2">
    <source>
        <dbReference type="ARBA" id="ARBA00009840"/>
    </source>
</evidence>
<keyword evidence="3 5" id="KW-0175">Coiled coil</keyword>
<organism evidence="7 8">
    <name type="scientific">Lacibacter sediminis</name>
    <dbReference type="NCBI Taxonomy" id="2760713"/>
    <lineage>
        <taxon>Bacteria</taxon>
        <taxon>Pseudomonadati</taxon>
        <taxon>Bacteroidota</taxon>
        <taxon>Chitinophagia</taxon>
        <taxon>Chitinophagales</taxon>
        <taxon>Chitinophagaceae</taxon>
        <taxon>Lacibacter</taxon>
    </lineage>
</organism>
<dbReference type="PANTHER" id="PTHR30563:SF0">
    <property type="entry name" value="DNA RECOMBINATION PROTEIN RMUC"/>
    <property type="match status" value="1"/>
</dbReference>
<dbReference type="AlphaFoldDB" id="A0A7G5XFQ5"/>
<evidence type="ECO:0000256" key="6">
    <source>
        <dbReference type="SAM" id="Phobius"/>
    </source>
</evidence>
<evidence type="ECO:0000256" key="1">
    <source>
        <dbReference type="ARBA" id="ARBA00003416"/>
    </source>
</evidence>
<feature type="transmembrane region" description="Helical" evidence="6">
    <location>
        <begin position="6"/>
        <end position="25"/>
    </location>
</feature>